<reference evidence="2" key="2">
    <citation type="journal article" name="Front. Microbiol.">
        <title>Degradative Capacity of Two Strains of Rhodonia placenta: From Phenotype to Genotype.</title>
        <authorList>
            <person name="Kolle M."/>
            <person name="Horta M.A.C."/>
            <person name="Nowrousian M."/>
            <person name="Ohm R.A."/>
            <person name="Benz J.P."/>
            <person name="Pilgard A."/>
        </authorList>
    </citation>
    <scope>NUCLEOTIDE SEQUENCE</scope>
    <source>
        <strain evidence="2">FPRL280</strain>
    </source>
</reference>
<gene>
    <name evidence="2" type="ORF">IEO21_04681</name>
</gene>
<organism evidence="2 3">
    <name type="scientific">Rhodonia placenta</name>
    <dbReference type="NCBI Taxonomy" id="104341"/>
    <lineage>
        <taxon>Eukaryota</taxon>
        <taxon>Fungi</taxon>
        <taxon>Dikarya</taxon>
        <taxon>Basidiomycota</taxon>
        <taxon>Agaricomycotina</taxon>
        <taxon>Agaricomycetes</taxon>
        <taxon>Polyporales</taxon>
        <taxon>Adustoporiaceae</taxon>
        <taxon>Rhodonia</taxon>
    </lineage>
</organism>
<dbReference type="PANTHER" id="PTHR37539">
    <property type="entry name" value="SECRETED PROTEIN-RELATED"/>
    <property type="match status" value="1"/>
</dbReference>
<reference evidence="2" key="1">
    <citation type="submission" date="2020-11" db="EMBL/GenBank/DDBJ databases">
        <authorList>
            <person name="Koelle M."/>
            <person name="Horta M.A.C."/>
            <person name="Nowrousian M."/>
            <person name="Ohm R.A."/>
            <person name="Benz P."/>
            <person name="Pilgard A."/>
        </authorList>
    </citation>
    <scope>NUCLEOTIDE SEQUENCE</scope>
    <source>
        <strain evidence="2">FPRL280</strain>
    </source>
</reference>
<accession>A0A8H7U2S0</accession>
<sequence>MLSRYIIPIRLEIFAQGTLSVSSVNHSLTGMTTVSLRTCRKCVGGGGGGRVIPYATKHFRPSFQAHLQAWGKTYSHRWSSLPAITQNVLAQQVFLDNSIEIVQALLHFSLAGGFASPRIVRTLKAVSYLVPHVKKPDANYTESQAAARITSASNERTFTRLLETFQFVLDVLNCSATPPMEKSPPDSYLMPGGQGLAAFSTIPIWCLRRLSIPPSDTHISAYLALWRHVGFYLGVSPSILQHFFRHPAAANKFVATSALHLFSTDDPSSIVDAPTVPILHAASNRPPAFASFEYNCALSYYFLGPALSERVGLVPPRLSVLLRMHAVLLVQRIPHWFARWYPRRGWLEKRREVMREGIARSLRWNLGMRRVSFRPRTDVIQSLGLSEDAPVHENHEAESVRPDPAGAAVLVRLGVVGVGTSWLSWTRLLQPQTCHSRIYSITRHTTLLFL</sequence>
<proteinExistence type="predicted"/>
<evidence type="ECO:0000313" key="2">
    <source>
        <dbReference type="EMBL" id="KAF9815234.1"/>
    </source>
</evidence>
<dbReference type="AlphaFoldDB" id="A0A8H7U2S0"/>
<evidence type="ECO:0000259" key="1">
    <source>
        <dbReference type="Pfam" id="PF09995"/>
    </source>
</evidence>
<name>A0A8H7U2S0_9APHY</name>
<comment type="caution">
    <text evidence="2">The sequence shown here is derived from an EMBL/GenBank/DDBJ whole genome shotgun (WGS) entry which is preliminary data.</text>
</comment>
<dbReference type="GO" id="GO:0016491">
    <property type="term" value="F:oxidoreductase activity"/>
    <property type="evidence" value="ECO:0007669"/>
    <property type="project" value="InterPro"/>
</dbReference>
<dbReference type="InterPro" id="IPR018713">
    <property type="entry name" value="MPAB/Lcp_cat_dom"/>
</dbReference>
<dbReference type="PANTHER" id="PTHR37539:SF1">
    <property type="entry name" value="ER-BOUND OXYGENASE MPAB_MPAB'_RUBBER OXYGENASE CATALYTIC DOMAIN-CONTAINING PROTEIN"/>
    <property type="match status" value="1"/>
</dbReference>
<protein>
    <recommendedName>
        <fullName evidence="1">ER-bound oxygenase mpaB/mpaB'/Rubber oxygenase catalytic domain-containing protein</fullName>
    </recommendedName>
</protein>
<dbReference type="EMBL" id="JADOXO010000073">
    <property type="protein sequence ID" value="KAF9815234.1"/>
    <property type="molecule type" value="Genomic_DNA"/>
</dbReference>
<feature type="domain" description="ER-bound oxygenase mpaB/mpaB'/Rubber oxygenase catalytic" evidence="1">
    <location>
        <begin position="197"/>
        <end position="317"/>
    </location>
</feature>
<dbReference type="Proteomes" id="UP000639403">
    <property type="component" value="Unassembled WGS sequence"/>
</dbReference>
<dbReference type="Pfam" id="PF09995">
    <property type="entry name" value="MPAB_Lcp_cat"/>
    <property type="match status" value="1"/>
</dbReference>
<dbReference type="InterPro" id="IPR037473">
    <property type="entry name" value="Lcp-like"/>
</dbReference>
<evidence type="ECO:0000313" key="3">
    <source>
        <dbReference type="Proteomes" id="UP000639403"/>
    </source>
</evidence>